<evidence type="ECO:0000256" key="3">
    <source>
        <dbReference type="ARBA" id="ARBA00038502"/>
    </source>
</evidence>
<gene>
    <name evidence="5" type="ORF">V8G56_01660</name>
</gene>
<dbReference type="Pfam" id="PF13302">
    <property type="entry name" value="Acetyltransf_3"/>
    <property type="match status" value="1"/>
</dbReference>
<dbReference type="RefSeq" id="WP_395436724.1">
    <property type="nucleotide sequence ID" value="NZ_JBAWKC010000001.1"/>
</dbReference>
<dbReference type="EMBL" id="JBAWKC010000001">
    <property type="protein sequence ID" value="MFH6767427.1"/>
    <property type="molecule type" value="Genomic_DNA"/>
</dbReference>
<proteinExistence type="inferred from homology"/>
<evidence type="ECO:0000259" key="4">
    <source>
        <dbReference type="Pfam" id="PF13302"/>
    </source>
</evidence>
<evidence type="ECO:0000256" key="1">
    <source>
        <dbReference type="ARBA" id="ARBA00022679"/>
    </source>
</evidence>
<evidence type="ECO:0000313" key="6">
    <source>
        <dbReference type="Proteomes" id="UP001610104"/>
    </source>
</evidence>
<sequence>MNYKSEDFYIELLKFEDALNLNKLLVSNTERFKLYLPKTLSENRTLESTKFYITKRIEAIKNKIEYTFTIKDKSTKNIAGLIILKAIDWDNKKGEFAYCIGKKFEGKGFMSEAIQATSTFAFQKLNLKKLQIISHESNTASIKVAEKSNFVWRKTLKNEFTPVGQEPMDMELYELYYER</sequence>
<keyword evidence="6" id="KW-1185">Reference proteome</keyword>
<keyword evidence="2" id="KW-0012">Acyltransferase</keyword>
<organism evidence="5 6">
    <name type="scientific">Gaetbulibacter aquiaggeris</name>
    <dbReference type="NCBI Taxonomy" id="1735373"/>
    <lineage>
        <taxon>Bacteria</taxon>
        <taxon>Pseudomonadati</taxon>
        <taxon>Bacteroidota</taxon>
        <taxon>Flavobacteriia</taxon>
        <taxon>Flavobacteriales</taxon>
        <taxon>Flavobacteriaceae</taxon>
        <taxon>Gaetbulibacter</taxon>
    </lineage>
</organism>
<dbReference type="InterPro" id="IPR000182">
    <property type="entry name" value="GNAT_dom"/>
</dbReference>
<dbReference type="InterPro" id="IPR016181">
    <property type="entry name" value="Acyl_CoA_acyltransferase"/>
</dbReference>
<dbReference type="SUPFAM" id="SSF55729">
    <property type="entry name" value="Acyl-CoA N-acyltransferases (Nat)"/>
    <property type="match status" value="1"/>
</dbReference>
<dbReference type="Proteomes" id="UP001610104">
    <property type="component" value="Unassembled WGS sequence"/>
</dbReference>
<comment type="similarity">
    <text evidence="3">Belongs to the acetyltransferase family. RimJ subfamily.</text>
</comment>
<protein>
    <submittedName>
        <fullName evidence="5">GNAT family N-acetyltransferase</fullName>
    </submittedName>
</protein>
<reference evidence="5 6" key="1">
    <citation type="submission" date="2024-02" db="EMBL/GenBank/DDBJ databases">
        <title>A Gaetbulibacter species isolated from tidal flats and genomic insights of their niches.</title>
        <authorList>
            <person name="Ye Y."/>
        </authorList>
    </citation>
    <scope>NUCLEOTIDE SEQUENCE [LARGE SCALE GENOMIC DNA]</scope>
    <source>
        <strain evidence="5 6">KEM-8</strain>
    </source>
</reference>
<dbReference type="PANTHER" id="PTHR43792:SF8">
    <property type="entry name" value="[RIBOSOMAL PROTEIN US5]-ALANINE N-ACETYLTRANSFERASE"/>
    <property type="match status" value="1"/>
</dbReference>
<name>A0ABW7MQH4_9FLAO</name>
<dbReference type="InterPro" id="IPR051531">
    <property type="entry name" value="N-acetyltransferase"/>
</dbReference>
<keyword evidence="1" id="KW-0808">Transferase</keyword>
<accession>A0ABW7MQH4</accession>
<feature type="domain" description="N-acetyltransferase" evidence="4">
    <location>
        <begin position="15"/>
        <end position="150"/>
    </location>
</feature>
<evidence type="ECO:0000256" key="2">
    <source>
        <dbReference type="ARBA" id="ARBA00023315"/>
    </source>
</evidence>
<comment type="caution">
    <text evidence="5">The sequence shown here is derived from an EMBL/GenBank/DDBJ whole genome shotgun (WGS) entry which is preliminary data.</text>
</comment>
<dbReference type="Gene3D" id="3.40.630.30">
    <property type="match status" value="1"/>
</dbReference>
<evidence type="ECO:0000313" key="5">
    <source>
        <dbReference type="EMBL" id="MFH6767427.1"/>
    </source>
</evidence>
<dbReference type="PANTHER" id="PTHR43792">
    <property type="entry name" value="GNAT FAMILY, PUTATIVE (AFU_ORTHOLOGUE AFUA_3G00765)-RELATED-RELATED"/>
    <property type="match status" value="1"/>
</dbReference>